<keyword evidence="4" id="KW-1185">Reference proteome</keyword>
<evidence type="ECO:0000313" key="4">
    <source>
        <dbReference type="Proteomes" id="UP001481413"/>
    </source>
</evidence>
<keyword evidence="1" id="KW-0812">Transmembrane</keyword>
<name>A0ABQ0A2G6_9GAMM</name>
<evidence type="ECO:0000259" key="2">
    <source>
        <dbReference type="Pfam" id="PF03372"/>
    </source>
</evidence>
<gene>
    <name evidence="3" type="ORF">NBRC116585_26150</name>
</gene>
<dbReference type="Gene3D" id="3.60.10.10">
    <property type="entry name" value="Endonuclease/exonuclease/phosphatase"/>
    <property type="match status" value="1"/>
</dbReference>
<dbReference type="Proteomes" id="UP001481413">
    <property type="component" value="Unassembled WGS sequence"/>
</dbReference>
<proteinExistence type="predicted"/>
<evidence type="ECO:0000256" key="1">
    <source>
        <dbReference type="SAM" id="Phobius"/>
    </source>
</evidence>
<dbReference type="InterPro" id="IPR051916">
    <property type="entry name" value="GPI-anchor_lipid_remodeler"/>
</dbReference>
<sequence>MKVQSSPVSLDYKAGLAALAALFILLCDTWALAGIFNDQVALFRYMNYFGYYMPISAFILALVAALLVRGLVIRMLLIVLVLPALIVPYALASFSFSGGVWELSRLEGGTEISVISFSKMSRNEDYARIAQLLDCSKNDIILMQEAMDFDALLEQAPQVAESCNYSFTGGEYKSLVLLTKFPILSTVAHRTHNTFTIDVTGVPVTLMTARVDKSLKSEGVELQSGQIAEIIAELPDNAPVVVAGDFNSTPHNATIYRMKEAMAYAAPEGLMFSTFTFPAEGRWYASLGALIRIDHIFYRGLSLHSSRVLDDSYGSDHFPVRAVFTVPDTLEGSDE</sequence>
<keyword evidence="1" id="KW-1133">Transmembrane helix</keyword>
<accession>A0ABQ0A2G6</accession>
<reference evidence="3 4" key="1">
    <citation type="submission" date="2024-04" db="EMBL/GenBank/DDBJ databases">
        <title>Draft genome sequence of Thalassolituus maritimus NBRC 116585.</title>
        <authorList>
            <person name="Miyakawa T."/>
            <person name="Kusuya Y."/>
            <person name="Miura T."/>
        </authorList>
    </citation>
    <scope>NUCLEOTIDE SEQUENCE [LARGE SCALE GENOMIC DNA]</scope>
    <source>
        <strain evidence="3 4">5NW40-0001</strain>
    </source>
</reference>
<dbReference type="RefSeq" id="WP_353295719.1">
    <property type="nucleotide sequence ID" value="NZ_BAABWH010000008.1"/>
</dbReference>
<organism evidence="3 4">
    <name type="scientific">Thalassolituus maritimus</name>
    <dbReference type="NCBI Taxonomy" id="484498"/>
    <lineage>
        <taxon>Bacteria</taxon>
        <taxon>Pseudomonadati</taxon>
        <taxon>Pseudomonadota</taxon>
        <taxon>Gammaproteobacteria</taxon>
        <taxon>Oceanospirillales</taxon>
        <taxon>Oceanospirillaceae</taxon>
        <taxon>Thalassolituus</taxon>
    </lineage>
</organism>
<evidence type="ECO:0000313" key="3">
    <source>
        <dbReference type="EMBL" id="GAA6146497.1"/>
    </source>
</evidence>
<dbReference type="InterPro" id="IPR036691">
    <property type="entry name" value="Endo/exonu/phosph_ase_sf"/>
</dbReference>
<dbReference type="PANTHER" id="PTHR14859:SF1">
    <property type="entry name" value="PGAP2-INTERACTING PROTEIN"/>
    <property type="match status" value="1"/>
</dbReference>
<dbReference type="EMBL" id="BAABWH010000008">
    <property type="protein sequence ID" value="GAA6146497.1"/>
    <property type="molecule type" value="Genomic_DNA"/>
</dbReference>
<dbReference type="SUPFAM" id="SSF56219">
    <property type="entry name" value="DNase I-like"/>
    <property type="match status" value="1"/>
</dbReference>
<dbReference type="Pfam" id="PF03372">
    <property type="entry name" value="Exo_endo_phos"/>
    <property type="match status" value="1"/>
</dbReference>
<feature type="transmembrane region" description="Helical" evidence="1">
    <location>
        <begin position="49"/>
        <end position="68"/>
    </location>
</feature>
<dbReference type="InterPro" id="IPR005135">
    <property type="entry name" value="Endo/exonuclease/phosphatase"/>
</dbReference>
<feature type="transmembrane region" description="Helical" evidence="1">
    <location>
        <begin position="75"/>
        <end position="96"/>
    </location>
</feature>
<feature type="domain" description="Endonuclease/exonuclease/phosphatase" evidence="2">
    <location>
        <begin position="122"/>
        <end position="317"/>
    </location>
</feature>
<dbReference type="PANTHER" id="PTHR14859">
    <property type="entry name" value="CALCOFLUOR WHITE HYPERSENSITIVE PROTEIN PRECURSOR"/>
    <property type="match status" value="1"/>
</dbReference>
<keyword evidence="1" id="KW-0472">Membrane</keyword>
<comment type="caution">
    <text evidence="3">The sequence shown here is derived from an EMBL/GenBank/DDBJ whole genome shotgun (WGS) entry which is preliminary data.</text>
</comment>
<protein>
    <recommendedName>
        <fullName evidence="2">Endonuclease/exonuclease/phosphatase domain-containing protein</fullName>
    </recommendedName>
</protein>